<dbReference type="InterPro" id="IPR038729">
    <property type="entry name" value="Rad50/SbcC_AAA"/>
</dbReference>
<dbReference type="GO" id="GO:0016887">
    <property type="term" value="F:ATP hydrolysis activity"/>
    <property type="evidence" value="ECO:0007669"/>
    <property type="project" value="InterPro"/>
</dbReference>
<organism evidence="3 4">
    <name type="scientific">Chryseolinea soli</name>
    <dbReference type="NCBI Taxonomy" id="2321403"/>
    <lineage>
        <taxon>Bacteria</taxon>
        <taxon>Pseudomonadati</taxon>
        <taxon>Bacteroidota</taxon>
        <taxon>Cytophagia</taxon>
        <taxon>Cytophagales</taxon>
        <taxon>Fulvivirgaceae</taxon>
        <taxon>Chryseolinea</taxon>
    </lineage>
</organism>
<feature type="region of interest" description="Disordered" evidence="1">
    <location>
        <begin position="733"/>
        <end position="757"/>
    </location>
</feature>
<protein>
    <recommendedName>
        <fullName evidence="2">AAA+ ATPase domain-containing protein</fullName>
    </recommendedName>
</protein>
<evidence type="ECO:0000313" key="3">
    <source>
        <dbReference type="EMBL" id="AYB31663.1"/>
    </source>
</evidence>
<evidence type="ECO:0000259" key="2">
    <source>
        <dbReference type="SMART" id="SM00382"/>
    </source>
</evidence>
<dbReference type="RefSeq" id="WP_119754933.1">
    <property type="nucleotide sequence ID" value="NZ_CP032382.1"/>
</dbReference>
<dbReference type="Proteomes" id="UP000266183">
    <property type="component" value="Chromosome"/>
</dbReference>
<dbReference type="EMBL" id="CP032382">
    <property type="protein sequence ID" value="AYB31663.1"/>
    <property type="molecule type" value="Genomic_DNA"/>
</dbReference>
<proteinExistence type="predicted"/>
<sequence length="779" mass="89176">MIYINRGAEPGIFKSDRMMAEFNAAREFYNAPIGKRRQQRFEFRIYSSKEIREAISRTFNGKCAFCESSVVATSPGEIENFRPKGGAVSLSKTLDPDHYWWLCYEWRNLYLSCSICGRAKRNIFPVEGKRANLLAAYEEVLREKSLLVDPCHDLPEEHITFDETGLAISLSRKGEATIEIFLLNRKPLVEQRLMAIKTLQFQMSEIESTLELIKSLDKKNAKVGTALQKSLDDRMHSLMAHISPTEPYIAQKKVIIQKWLKSKFDTTILELNEKFLEKLIEKGKPIKKPASTKVKTEEQRVTTLVSKKGLPKIKSIRTQKLFLEKIEIYNFKSIENITVNFPSYDVVNEMGQDVNETHDKYEPWLMLLGENGVGKSSFLQAIALTLMGKKYLSKHGIKANHILRHGAGSGFVKIYHQESIKPISIKFSKGGGIRSDYTEPISYLLGYGSTRLFPTRLLREEKATGKIKVKNMFSYDVALADSRGFILEVYKKSKTNKKYEDLFHNIGRAIRDLLLLKGPEELVVIRGEVYIDYGNKKRDTLDELSDGYKSVVAVTVDIIKALWKDNVVFDTAQGIVLLDEIGTHLHPRWRMQVVKKFRNVFPGLQFIVTTHDPLCLRGLKKGEIVVFDKDENRRVFAIDDLPDSSEYRVDQLLTSPFFGLSSVVDPALEKEFNEYYLLLRKAEPSPDEKTRMEVLEAKLTPRMHLGSTWREELIYKAVDEVIAKSDIKTPDQFAINSNQGTNKEQGPTGIAKSANEIRRKAEDDVRTRIRALWNKKEST</sequence>
<dbReference type="InterPro" id="IPR027417">
    <property type="entry name" value="P-loop_NTPase"/>
</dbReference>
<feature type="domain" description="AAA+ ATPase" evidence="2">
    <location>
        <begin position="361"/>
        <end position="631"/>
    </location>
</feature>
<dbReference type="InterPro" id="IPR003959">
    <property type="entry name" value="ATPase_AAA_core"/>
</dbReference>
<dbReference type="SMART" id="SM00382">
    <property type="entry name" value="AAA"/>
    <property type="match status" value="1"/>
</dbReference>
<dbReference type="Pfam" id="PF13304">
    <property type="entry name" value="AAA_21"/>
    <property type="match status" value="1"/>
</dbReference>
<reference evidence="4" key="1">
    <citation type="submission" date="2018-09" db="EMBL/GenBank/DDBJ databases">
        <title>Chryseolinea sp. KIS68-18 isolated from soil.</title>
        <authorList>
            <person name="Weon H.-Y."/>
            <person name="Kwon S.-W."/>
            <person name="Lee S.A."/>
        </authorList>
    </citation>
    <scope>NUCLEOTIDE SEQUENCE [LARGE SCALE GENOMIC DNA]</scope>
    <source>
        <strain evidence="4">KIS68-18</strain>
    </source>
</reference>
<dbReference type="OrthoDB" id="9805802at2"/>
<dbReference type="AlphaFoldDB" id="A0A385SIU2"/>
<evidence type="ECO:0000313" key="4">
    <source>
        <dbReference type="Proteomes" id="UP000266183"/>
    </source>
</evidence>
<dbReference type="Gene3D" id="3.40.50.300">
    <property type="entry name" value="P-loop containing nucleotide triphosphate hydrolases"/>
    <property type="match status" value="1"/>
</dbReference>
<gene>
    <name evidence="3" type="ORF">D4L85_14310</name>
</gene>
<accession>A0A385SIU2</accession>
<keyword evidence="4" id="KW-1185">Reference proteome</keyword>
<evidence type="ECO:0000256" key="1">
    <source>
        <dbReference type="SAM" id="MobiDB-lite"/>
    </source>
</evidence>
<dbReference type="SUPFAM" id="SSF52540">
    <property type="entry name" value="P-loop containing nucleoside triphosphate hydrolases"/>
    <property type="match status" value="1"/>
</dbReference>
<name>A0A385SIU2_9BACT</name>
<dbReference type="GO" id="GO:0005524">
    <property type="term" value="F:ATP binding"/>
    <property type="evidence" value="ECO:0007669"/>
    <property type="project" value="InterPro"/>
</dbReference>
<dbReference type="Pfam" id="PF13476">
    <property type="entry name" value="AAA_23"/>
    <property type="match status" value="1"/>
</dbReference>
<dbReference type="PANTHER" id="PTHR43581:SF2">
    <property type="entry name" value="EXCINUCLEASE ATPASE SUBUNIT"/>
    <property type="match status" value="1"/>
</dbReference>
<dbReference type="InterPro" id="IPR051396">
    <property type="entry name" value="Bact_Antivir_Def_Nuclease"/>
</dbReference>
<dbReference type="InterPro" id="IPR003593">
    <property type="entry name" value="AAA+_ATPase"/>
</dbReference>
<dbReference type="KEGG" id="chk:D4L85_14310"/>
<dbReference type="PANTHER" id="PTHR43581">
    <property type="entry name" value="ATP/GTP PHOSPHATASE"/>
    <property type="match status" value="1"/>
</dbReference>
<feature type="compositionally biased region" description="Polar residues" evidence="1">
    <location>
        <begin position="734"/>
        <end position="745"/>
    </location>
</feature>
<dbReference type="GO" id="GO:0006302">
    <property type="term" value="P:double-strand break repair"/>
    <property type="evidence" value="ECO:0007669"/>
    <property type="project" value="InterPro"/>
</dbReference>